<protein>
    <submittedName>
        <fullName evidence="1">DUF2634 domain-containing protein</fullName>
    </submittedName>
</protein>
<dbReference type="InterPro" id="IPR020288">
    <property type="entry name" value="Sheath_initiator"/>
</dbReference>
<keyword evidence="2" id="KW-1185">Reference proteome</keyword>
<accession>A0A398B6D3</accession>
<name>A0A398B6D3_9BACI</name>
<sequence>MISPKIIDGDLVFENGDWIFAEGNEELVQSVEAILQTSKGEFFLEEEHGLSHSNLVGKEANQEEVRDDIIEALSQEERIASVRDITFFDNKKIRHRTVNITLEKGDGSQLTLEEVSLDAG</sequence>
<gene>
    <name evidence="1" type="ORF">D1970_10630</name>
</gene>
<dbReference type="Gene3D" id="3.10.450.40">
    <property type="match status" value="1"/>
</dbReference>
<reference evidence="1 2" key="1">
    <citation type="submission" date="2018-08" db="EMBL/GenBank/DDBJ databases">
        <title>Bacillus jemisoniae sp. nov., Bacillus chryseoplanitiae sp. nov., Bacillus resnikiae sp. nov., and Bacillus frankliniae sp. nov., isolated from Viking spacecraft and associated surfaces.</title>
        <authorList>
            <person name="Seuylemezian A."/>
            <person name="Vaishampayan P."/>
        </authorList>
    </citation>
    <scope>NUCLEOTIDE SEQUENCE [LARGE SCALE GENOMIC DNA]</scope>
    <source>
        <strain evidence="1 2">JJ-247</strain>
    </source>
</reference>
<dbReference type="EMBL" id="QWVT01000017">
    <property type="protein sequence ID" value="RID85014.1"/>
    <property type="molecule type" value="Genomic_DNA"/>
</dbReference>
<evidence type="ECO:0000313" key="2">
    <source>
        <dbReference type="Proteomes" id="UP000265816"/>
    </source>
</evidence>
<comment type="caution">
    <text evidence="1">The sequence shown here is derived from an EMBL/GenBank/DDBJ whole genome shotgun (WGS) entry which is preliminary data.</text>
</comment>
<organism evidence="1 2">
    <name type="scientific">Mesobacillus zeae</name>
    <dbReference type="NCBI Taxonomy" id="1917180"/>
    <lineage>
        <taxon>Bacteria</taxon>
        <taxon>Bacillati</taxon>
        <taxon>Bacillota</taxon>
        <taxon>Bacilli</taxon>
        <taxon>Bacillales</taxon>
        <taxon>Bacillaceae</taxon>
        <taxon>Mesobacillus</taxon>
    </lineage>
</organism>
<dbReference type="Pfam" id="PF10934">
    <property type="entry name" value="Sheath_initiator"/>
    <property type="match status" value="1"/>
</dbReference>
<proteinExistence type="predicted"/>
<dbReference type="RefSeq" id="WP_119112849.1">
    <property type="nucleotide sequence ID" value="NZ_CBCSEO010000031.1"/>
</dbReference>
<dbReference type="OrthoDB" id="2088193at2"/>
<evidence type="ECO:0000313" key="1">
    <source>
        <dbReference type="EMBL" id="RID85014.1"/>
    </source>
</evidence>
<dbReference type="AlphaFoldDB" id="A0A398B6D3"/>
<dbReference type="SUPFAM" id="SSF160719">
    <property type="entry name" value="gpW/gp25-like"/>
    <property type="match status" value="1"/>
</dbReference>
<dbReference type="Proteomes" id="UP000265816">
    <property type="component" value="Unassembled WGS sequence"/>
</dbReference>